<sequence>MKTLRNIRKKISIAVRNPKTILDQTSNEYAYEYVMQKRIKLYV</sequence>
<keyword evidence="2" id="KW-1185">Reference proteome</keyword>
<dbReference type="EMBL" id="FQYP01000001">
    <property type="protein sequence ID" value="SHI40970.1"/>
    <property type="molecule type" value="Genomic_DNA"/>
</dbReference>
<dbReference type="RefSeq" id="WP_280174012.1">
    <property type="nucleotide sequence ID" value="NZ_FQYP01000001.1"/>
</dbReference>
<dbReference type="AlphaFoldDB" id="A0A1M6AWZ7"/>
<gene>
    <name evidence="1" type="ORF">SAMN04488508_101519</name>
</gene>
<evidence type="ECO:0000313" key="2">
    <source>
        <dbReference type="Proteomes" id="UP000184432"/>
    </source>
</evidence>
<protein>
    <submittedName>
        <fullName evidence="1">Uncharacterized protein</fullName>
    </submittedName>
</protein>
<reference evidence="2" key="1">
    <citation type="submission" date="2016-11" db="EMBL/GenBank/DDBJ databases">
        <authorList>
            <person name="Varghese N."/>
            <person name="Submissions S."/>
        </authorList>
    </citation>
    <scope>NUCLEOTIDE SEQUENCE [LARGE SCALE GENOMIC DNA]</scope>
    <source>
        <strain evidence="2">DSM 22623</strain>
    </source>
</reference>
<proteinExistence type="predicted"/>
<organism evidence="1 2">
    <name type="scientific">Aquimarina spongiae</name>
    <dbReference type="NCBI Taxonomy" id="570521"/>
    <lineage>
        <taxon>Bacteria</taxon>
        <taxon>Pseudomonadati</taxon>
        <taxon>Bacteroidota</taxon>
        <taxon>Flavobacteriia</taxon>
        <taxon>Flavobacteriales</taxon>
        <taxon>Flavobacteriaceae</taxon>
        <taxon>Aquimarina</taxon>
    </lineage>
</organism>
<evidence type="ECO:0000313" key="1">
    <source>
        <dbReference type="EMBL" id="SHI40970.1"/>
    </source>
</evidence>
<dbReference type="Proteomes" id="UP000184432">
    <property type="component" value="Unassembled WGS sequence"/>
</dbReference>
<accession>A0A1M6AWZ7</accession>
<name>A0A1M6AWZ7_9FLAO</name>